<dbReference type="PATRIC" id="fig|220754.4.peg.3482"/>
<comment type="caution">
    <text evidence="1">The sequence shown here is derived from an EMBL/GenBank/DDBJ whole genome shotgun (WGS) entry which is preliminary data.</text>
</comment>
<dbReference type="AlphaFoldDB" id="A0A0C2QYG7"/>
<accession>A0A0C2QYG7</accession>
<keyword evidence="2" id="KW-1185">Reference proteome</keyword>
<protein>
    <recommendedName>
        <fullName evidence="3">DUF4127 domain-containing protein</fullName>
    </recommendedName>
</protein>
<gene>
    <name evidence="1" type="ORF">KR50_34680</name>
</gene>
<dbReference type="OrthoDB" id="9789552at2"/>
<dbReference type="InterPro" id="IPR025394">
    <property type="entry name" value="DUF4127"/>
</dbReference>
<evidence type="ECO:0000313" key="1">
    <source>
        <dbReference type="EMBL" id="KIL43065.1"/>
    </source>
</evidence>
<proteinExistence type="predicted"/>
<reference evidence="1 2" key="1">
    <citation type="submission" date="2015-01" db="EMBL/GenBank/DDBJ databases">
        <title>Jeotgalibacillus campisalis genome sequencing.</title>
        <authorList>
            <person name="Goh K.M."/>
            <person name="Chan K.-G."/>
            <person name="Yaakop A.S."/>
            <person name="Ee R."/>
            <person name="Gan H.M."/>
            <person name="Chan C.S."/>
        </authorList>
    </citation>
    <scope>NUCLEOTIDE SEQUENCE [LARGE SCALE GENOMIC DNA]</scope>
    <source>
        <strain evidence="1 2">SF-57</strain>
    </source>
</reference>
<organism evidence="1 2">
    <name type="scientific">Jeotgalibacillus campisalis</name>
    <dbReference type="NCBI Taxonomy" id="220754"/>
    <lineage>
        <taxon>Bacteria</taxon>
        <taxon>Bacillati</taxon>
        <taxon>Bacillota</taxon>
        <taxon>Bacilli</taxon>
        <taxon>Bacillales</taxon>
        <taxon>Caryophanaceae</taxon>
        <taxon>Jeotgalibacillus</taxon>
    </lineage>
</organism>
<name>A0A0C2QYG7_9BACL</name>
<evidence type="ECO:0008006" key="3">
    <source>
        <dbReference type="Google" id="ProtNLM"/>
    </source>
</evidence>
<evidence type="ECO:0000313" key="2">
    <source>
        <dbReference type="Proteomes" id="UP000031972"/>
    </source>
</evidence>
<dbReference type="EMBL" id="JXRR01000022">
    <property type="protein sequence ID" value="KIL43065.1"/>
    <property type="molecule type" value="Genomic_DNA"/>
</dbReference>
<dbReference type="RefSeq" id="WP_041061313.1">
    <property type="nucleotide sequence ID" value="NZ_JXRR01000022.1"/>
</dbReference>
<sequence length="515" mass="59324">MKIAYMPIDERPCNVDYVKRIAQSSAEIDLLMPCEHVYGRKKEPADSEGMWEWLKGAANEADALIISIDMLFYGGLLPSRLHHHQENIKEMWLNRLRSLRQSHPKLPIYASNLIMRTPKYSSNDEEPDYYEKWGRELFLRAYLMNKQDRETLSEEELEQLRVLKVLLPAEHIEDYEWRRAFNLEINVKILELVKEAVIDFLVIPQDDSAEFGYTAQDQKIVATAKEEMRLHQQVHMYPGADEVGATLLSRAFSSLTDSRPSIFPIWSSTLGPGIIPMYEDRPFAESLKAHVMASGCKLAQTPEKADLILAYNTPGRMMQESWDQHNKDITYTSCRSLLHFIDSIQTFLAAGKKVILADAAFTNGGDMELVAMLDDARLLDKLTSYKGWNTNCNTLGTSIAQGVVALNGDPDKVKENLVYHLLDDVFYQACVRMELVKDFLPTYKLSYFDLKDQTHTVTNEIRTRLLKAYDETIRHSFTDMQIDSLLITSPWNRMFECKVSLKLIRKRGENHVKQH</sequence>
<dbReference type="Pfam" id="PF13552">
    <property type="entry name" value="DUF4127"/>
    <property type="match status" value="1"/>
</dbReference>
<dbReference type="Proteomes" id="UP000031972">
    <property type="component" value="Unassembled WGS sequence"/>
</dbReference>